<dbReference type="PROSITE" id="PS51071">
    <property type="entry name" value="HTH_RPIR"/>
    <property type="match status" value="1"/>
</dbReference>
<dbReference type="GO" id="GO:0097367">
    <property type="term" value="F:carbohydrate derivative binding"/>
    <property type="evidence" value="ECO:0007669"/>
    <property type="project" value="InterPro"/>
</dbReference>
<dbReference type="Gene3D" id="1.10.10.10">
    <property type="entry name" value="Winged helix-like DNA-binding domain superfamily/Winged helix DNA-binding domain"/>
    <property type="match status" value="1"/>
</dbReference>
<evidence type="ECO:0000313" key="8">
    <source>
        <dbReference type="Proteomes" id="UP000295172"/>
    </source>
</evidence>
<proteinExistence type="predicted"/>
<accession>A0A4R4WHJ4</accession>
<dbReference type="InterPro" id="IPR036388">
    <property type="entry name" value="WH-like_DNA-bd_sf"/>
</dbReference>
<dbReference type="Gene3D" id="3.40.50.10490">
    <property type="entry name" value="Glucose-6-phosphate isomerase like protein, domain 1"/>
    <property type="match status" value="1"/>
</dbReference>
<comment type="caution">
    <text evidence="7">The sequence shown here is derived from an EMBL/GenBank/DDBJ whole genome shotgun (WGS) entry which is preliminary data.</text>
</comment>
<dbReference type="SUPFAM" id="SSF53697">
    <property type="entry name" value="SIS domain"/>
    <property type="match status" value="1"/>
</dbReference>
<keyword evidence="2" id="KW-0238">DNA-binding</keyword>
<feature type="domain" description="SIS" evidence="6">
    <location>
        <begin position="137"/>
        <end position="277"/>
    </location>
</feature>
<evidence type="ECO:0000259" key="5">
    <source>
        <dbReference type="PROSITE" id="PS51071"/>
    </source>
</evidence>
<evidence type="ECO:0000313" key="7">
    <source>
        <dbReference type="EMBL" id="TDD15813.1"/>
    </source>
</evidence>
<dbReference type="InterPro" id="IPR047640">
    <property type="entry name" value="RpiR-like"/>
</dbReference>
<dbReference type="PROSITE" id="PS51464">
    <property type="entry name" value="SIS"/>
    <property type="match status" value="1"/>
</dbReference>
<feature type="domain" description="HTH rpiR-type" evidence="5">
    <location>
        <begin position="12"/>
        <end position="88"/>
    </location>
</feature>
<name>A0A4R4WHJ4_9ACTN</name>
<dbReference type="OrthoDB" id="370421at2"/>
<dbReference type="PANTHER" id="PTHR30514">
    <property type="entry name" value="GLUCOKINASE"/>
    <property type="match status" value="1"/>
</dbReference>
<dbReference type="PANTHER" id="PTHR30514:SF1">
    <property type="entry name" value="HTH-TYPE TRANSCRIPTIONAL REGULATOR HEXR-RELATED"/>
    <property type="match status" value="1"/>
</dbReference>
<dbReference type="RefSeq" id="WP_132326582.1">
    <property type="nucleotide sequence ID" value="NZ_SMKR01000192.1"/>
</dbReference>
<dbReference type="InterPro" id="IPR000281">
    <property type="entry name" value="HTH_RpiR"/>
</dbReference>
<evidence type="ECO:0000259" key="6">
    <source>
        <dbReference type="PROSITE" id="PS51464"/>
    </source>
</evidence>
<dbReference type="CDD" id="cd05013">
    <property type="entry name" value="SIS_RpiR"/>
    <property type="match status" value="1"/>
</dbReference>
<dbReference type="InterPro" id="IPR001347">
    <property type="entry name" value="SIS_dom"/>
</dbReference>
<evidence type="ECO:0000256" key="1">
    <source>
        <dbReference type="ARBA" id="ARBA00023015"/>
    </source>
</evidence>
<dbReference type="Pfam" id="PF01380">
    <property type="entry name" value="SIS"/>
    <property type="match status" value="1"/>
</dbReference>
<feature type="region of interest" description="Disordered" evidence="4">
    <location>
        <begin position="286"/>
        <end position="318"/>
    </location>
</feature>
<organism evidence="7 8">
    <name type="scientific">Kribbella turkmenica</name>
    <dbReference type="NCBI Taxonomy" id="2530375"/>
    <lineage>
        <taxon>Bacteria</taxon>
        <taxon>Bacillati</taxon>
        <taxon>Actinomycetota</taxon>
        <taxon>Actinomycetes</taxon>
        <taxon>Propionibacteriales</taxon>
        <taxon>Kribbellaceae</taxon>
        <taxon>Kribbella</taxon>
    </lineage>
</organism>
<protein>
    <submittedName>
        <fullName evidence="7">MurR/RpiR family transcriptional regulator</fullName>
    </submittedName>
</protein>
<dbReference type="Proteomes" id="UP000295172">
    <property type="component" value="Unassembled WGS sequence"/>
</dbReference>
<dbReference type="GO" id="GO:1901135">
    <property type="term" value="P:carbohydrate derivative metabolic process"/>
    <property type="evidence" value="ECO:0007669"/>
    <property type="project" value="InterPro"/>
</dbReference>
<dbReference type="AlphaFoldDB" id="A0A4R4WHJ4"/>
<keyword evidence="3" id="KW-0804">Transcription</keyword>
<reference evidence="7 8" key="1">
    <citation type="submission" date="2019-02" db="EMBL/GenBank/DDBJ databases">
        <title>Draft genome sequences of novel Actinobacteria.</title>
        <authorList>
            <person name="Sahin N."/>
            <person name="Ay H."/>
            <person name="Saygin H."/>
        </authorList>
    </citation>
    <scope>NUCLEOTIDE SEQUENCE [LARGE SCALE GENOMIC DNA]</scope>
    <source>
        <strain evidence="7 8">16K104</strain>
    </source>
</reference>
<dbReference type="GO" id="GO:0003700">
    <property type="term" value="F:DNA-binding transcription factor activity"/>
    <property type="evidence" value="ECO:0007669"/>
    <property type="project" value="InterPro"/>
</dbReference>
<dbReference type="InterPro" id="IPR035472">
    <property type="entry name" value="RpiR-like_SIS"/>
</dbReference>
<evidence type="ECO:0000256" key="2">
    <source>
        <dbReference type="ARBA" id="ARBA00023125"/>
    </source>
</evidence>
<dbReference type="SUPFAM" id="SSF46689">
    <property type="entry name" value="Homeodomain-like"/>
    <property type="match status" value="1"/>
</dbReference>
<dbReference type="InterPro" id="IPR009057">
    <property type="entry name" value="Homeodomain-like_sf"/>
</dbReference>
<dbReference type="InterPro" id="IPR046348">
    <property type="entry name" value="SIS_dom_sf"/>
</dbReference>
<dbReference type="GO" id="GO:0003677">
    <property type="term" value="F:DNA binding"/>
    <property type="evidence" value="ECO:0007669"/>
    <property type="project" value="UniProtKB-KW"/>
</dbReference>
<keyword evidence="8" id="KW-1185">Reference proteome</keyword>
<sequence>MSTSGPDHLTTLGLLGRLRSELAALPTALQDVAAYVVEFPELAARATIAELAATTGTSVGTVNRLCHALGLRGYSDLKLALATEIGREEQASKNLDLGVEIGPTTPLEQVATTLAAIDARAMQETAARIDPSTVGRIATTLLSARRIEVFGIGGSSFAAQELVFRLRRLGLAAWASTEVHSGLTSAALLGPDDVVLVISHSGRTTEAVEVLAAAAVRGTPTVALTNTADSPVGVQAGQVLTTTVQETGFRSEALAARHSQLLLIDLLFVAVAQHGGDDAAQALSTTTSAVSGHLTPPEVPNRSKRRRRAANPPEGDPA</sequence>
<dbReference type="Pfam" id="PF01418">
    <property type="entry name" value="HTH_6"/>
    <property type="match status" value="1"/>
</dbReference>
<evidence type="ECO:0000256" key="3">
    <source>
        <dbReference type="ARBA" id="ARBA00023163"/>
    </source>
</evidence>
<evidence type="ECO:0000256" key="4">
    <source>
        <dbReference type="SAM" id="MobiDB-lite"/>
    </source>
</evidence>
<gene>
    <name evidence="7" type="ORF">E1218_30885</name>
</gene>
<dbReference type="EMBL" id="SMKR01000192">
    <property type="protein sequence ID" value="TDD15813.1"/>
    <property type="molecule type" value="Genomic_DNA"/>
</dbReference>
<keyword evidence="1" id="KW-0805">Transcription regulation</keyword>